<gene>
    <name evidence="1" type="ORF">PAXRUDRAFT_178172</name>
</gene>
<evidence type="ECO:0000313" key="1">
    <source>
        <dbReference type="EMBL" id="KIK73535.1"/>
    </source>
</evidence>
<proteinExistence type="predicted"/>
<dbReference type="HOGENOM" id="CLU_009123_4_3_1"/>
<reference evidence="1 2" key="1">
    <citation type="submission" date="2014-04" db="EMBL/GenBank/DDBJ databases">
        <authorList>
            <consortium name="DOE Joint Genome Institute"/>
            <person name="Kuo A."/>
            <person name="Kohler A."/>
            <person name="Jargeat P."/>
            <person name="Nagy L.G."/>
            <person name="Floudas D."/>
            <person name="Copeland A."/>
            <person name="Barry K.W."/>
            <person name="Cichocki N."/>
            <person name="Veneault-Fourrey C."/>
            <person name="LaButti K."/>
            <person name="Lindquist E.A."/>
            <person name="Lipzen A."/>
            <person name="Lundell T."/>
            <person name="Morin E."/>
            <person name="Murat C."/>
            <person name="Sun H."/>
            <person name="Tunlid A."/>
            <person name="Henrissat B."/>
            <person name="Grigoriev I.V."/>
            <person name="Hibbett D.S."/>
            <person name="Martin F."/>
            <person name="Nordberg H.P."/>
            <person name="Cantor M.N."/>
            <person name="Hua S.X."/>
        </authorList>
    </citation>
    <scope>NUCLEOTIDE SEQUENCE [LARGE SCALE GENOMIC DNA]</scope>
    <source>
        <strain evidence="1 2">Ve08.2h10</strain>
    </source>
</reference>
<evidence type="ECO:0000313" key="2">
    <source>
        <dbReference type="Proteomes" id="UP000054538"/>
    </source>
</evidence>
<sequence length="88" mass="9916">YFKATCWEYKWIKTAEDLVCDEYACLYADNSANCEVVPVVQPGSDKEKKVFNIFNNLPALAPPRVSDIGTKVQCYPSMDVEHIVDPIA</sequence>
<dbReference type="Proteomes" id="UP000054538">
    <property type="component" value="Unassembled WGS sequence"/>
</dbReference>
<dbReference type="InParanoid" id="A0A0D0D8T7"/>
<keyword evidence="2" id="KW-1185">Reference proteome</keyword>
<dbReference type="EMBL" id="KN829649">
    <property type="protein sequence ID" value="KIK73535.1"/>
    <property type="molecule type" value="Genomic_DNA"/>
</dbReference>
<organism evidence="1 2">
    <name type="scientific">Paxillus rubicundulus Ve08.2h10</name>
    <dbReference type="NCBI Taxonomy" id="930991"/>
    <lineage>
        <taxon>Eukaryota</taxon>
        <taxon>Fungi</taxon>
        <taxon>Dikarya</taxon>
        <taxon>Basidiomycota</taxon>
        <taxon>Agaricomycotina</taxon>
        <taxon>Agaricomycetes</taxon>
        <taxon>Agaricomycetidae</taxon>
        <taxon>Boletales</taxon>
        <taxon>Paxilineae</taxon>
        <taxon>Paxillaceae</taxon>
        <taxon>Paxillus</taxon>
    </lineage>
</organism>
<name>A0A0D0D8T7_9AGAM</name>
<dbReference type="AlphaFoldDB" id="A0A0D0D8T7"/>
<reference evidence="2" key="2">
    <citation type="submission" date="2015-01" db="EMBL/GenBank/DDBJ databases">
        <title>Evolutionary Origins and Diversification of the Mycorrhizal Mutualists.</title>
        <authorList>
            <consortium name="DOE Joint Genome Institute"/>
            <consortium name="Mycorrhizal Genomics Consortium"/>
            <person name="Kohler A."/>
            <person name="Kuo A."/>
            <person name="Nagy L.G."/>
            <person name="Floudas D."/>
            <person name="Copeland A."/>
            <person name="Barry K.W."/>
            <person name="Cichocki N."/>
            <person name="Veneault-Fourrey C."/>
            <person name="LaButti K."/>
            <person name="Lindquist E.A."/>
            <person name="Lipzen A."/>
            <person name="Lundell T."/>
            <person name="Morin E."/>
            <person name="Murat C."/>
            <person name="Riley R."/>
            <person name="Ohm R."/>
            <person name="Sun H."/>
            <person name="Tunlid A."/>
            <person name="Henrissat B."/>
            <person name="Grigoriev I.V."/>
            <person name="Hibbett D.S."/>
            <person name="Martin F."/>
        </authorList>
    </citation>
    <scope>NUCLEOTIDE SEQUENCE [LARGE SCALE GENOMIC DNA]</scope>
    <source>
        <strain evidence="2">Ve08.2h10</strain>
    </source>
</reference>
<accession>A0A0D0D8T7</accession>
<protein>
    <submittedName>
        <fullName evidence="1">Uncharacterized protein</fullName>
    </submittedName>
</protein>
<feature type="non-terminal residue" evidence="1">
    <location>
        <position position="88"/>
    </location>
</feature>